<accession>A0A1X1ZLZ5</accession>
<comment type="caution">
    <text evidence="3">The sequence shown here is derived from an EMBL/GenBank/DDBJ whole genome shotgun (WGS) entry which is preliminary data.</text>
</comment>
<proteinExistence type="predicted"/>
<dbReference type="Pfam" id="PF08530">
    <property type="entry name" value="PepX_C"/>
    <property type="match status" value="1"/>
</dbReference>
<dbReference type="EMBL" id="LQPJ01000102">
    <property type="protein sequence ID" value="ORW24370.1"/>
    <property type="molecule type" value="Genomic_DNA"/>
</dbReference>
<sequence>MAEHQVAESEAATSEVRNIRGEDIEVALRKAAPIDEEGALEPGRSVVDGIVYDRDVAVQLRDGTTIYTDVYRPAGATNLPAIIAWSPYGKRAGYARKTFMPGVPPGTYSDMTKAEGPDPAYWCYHGYAIINPDARGAGNSEGTIHIFGSGEGRDCADLVEWVAAQEWSNGKVGMSGNSWLAVSQWFTAAEQPPHLTCIAPWDGFVDTYDSLFCGGGVPEIGFTGMVASMLQGQGHLEDAVAMNRKHPFMDTYWEDKVVALDKIEIPTYVCAGWTNPLHTKGSIEGFRRIASDEKWLRAHREFEWPDYYSWQSLEDLRRFFDRYLKGIRNGWELTPPVRIDVMDAGDTNYQSERAEKDFPLEHTKYQQLFLDAENHTLTPSPVDHESAVAYKAEDGLVSFDMPFDQITELTGYMKLRLWVEARDADDMDLFVAVQKADADGTFVPMEYLGFPHAGALGLLRVSHRELDEKRSTPAEPVVTHRREQLLEAGQIVPVDIAIWPSSRIWYPGERLRVVVSGHRTPAWFLPFAWELRNRGEHVIHAGGKYDSHLLVPVISGRRLTETGSAQAEAGARLFGQFDH</sequence>
<dbReference type="GO" id="GO:0008239">
    <property type="term" value="F:dipeptidyl-peptidase activity"/>
    <property type="evidence" value="ECO:0007669"/>
    <property type="project" value="InterPro"/>
</dbReference>
<dbReference type="InterPro" id="IPR008979">
    <property type="entry name" value="Galactose-bd-like_sf"/>
</dbReference>
<dbReference type="Pfam" id="PF02129">
    <property type="entry name" value="Peptidase_S15"/>
    <property type="match status" value="1"/>
</dbReference>
<evidence type="ECO:0000256" key="1">
    <source>
        <dbReference type="ARBA" id="ARBA00022801"/>
    </source>
</evidence>
<dbReference type="InterPro" id="IPR029058">
    <property type="entry name" value="AB_hydrolase_fold"/>
</dbReference>
<dbReference type="SUPFAM" id="SSF49785">
    <property type="entry name" value="Galactose-binding domain-like"/>
    <property type="match status" value="1"/>
</dbReference>
<dbReference type="Proteomes" id="UP000193529">
    <property type="component" value="Unassembled WGS sequence"/>
</dbReference>
<dbReference type="PANTHER" id="PTHR43056">
    <property type="entry name" value="PEPTIDASE S9 PROLYL OLIGOPEPTIDASE"/>
    <property type="match status" value="1"/>
</dbReference>
<dbReference type="SMART" id="SM00939">
    <property type="entry name" value="PepX_C"/>
    <property type="match status" value="1"/>
</dbReference>
<protein>
    <recommendedName>
        <fullName evidence="2">Xaa-Pro dipeptidyl-peptidase C-terminal domain-containing protein</fullName>
    </recommendedName>
</protein>
<dbReference type="NCBIfam" id="TIGR00976">
    <property type="entry name" value="CocE_NonD"/>
    <property type="match status" value="2"/>
</dbReference>
<feature type="domain" description="Xaa-Pro dipeptidyl-peptidase C-terminal" evidence="2">
    <location>
        <begin position="317"/>
        <end position="550"/>
    </location>
</feature>
<reference evidence="3 4" key="1">
    <citation type="submission" date="2016-01" db="EMBL/GenBank/DDBJ databases">
        <title>The new phylogeny of the genus Mycobacterium.</title>
        <authorList>
            <person name="Tarcisio F."/>
            <person name="Conor M."/>
            <person name="Antonella G."/>
            <person name="Elisabetta G."/>
            <person name="Giulia F.S."/>
            <person name="Sara T."/>
            <person name="Anna F."/>
            <person name="Clotilde B."/>
            <person name="Roberto B."/>
            <person name="Veronica D.S."/>
            <person name="Fabio R."/>
            <person name="Monica P."/>
            <person name="Olivier J."/>
            <person name="Enrico T."/>
            <person name="Nicola S."/>
        </authorList>
    </citation>
    <scope>NUCLEOTIDE SEQUENCE [LARGE SCALE GENOMIC DNA]</scope>
    <source>
        <strain evidence="3 4">DSM 44572</strain>
    </source>
</reference>
<organism evidence="3 4">
    <name type="scientific">Mycobacterium palustre</name>
    <dbReference type="NCBI Taxonomy" id="153971"/>
    <lineage>
        <taxon>Bacteria</taxon>
        <taxon>Bacillati</taxon>
        <taxon>Actinomycetota</taxon>
        <taxon>Actinomycetes</taxon>
        <taxon>Mycobacteriales</taxon>
        <taxon>Mycobacteriaceae</taxon>
        <taxon>Mycobacterium</taxon>
        <taxon>Mycobacterium simiae complex</taxon>
    </lineage>
</organism>
<dbReference type="InterPro" id="IPR005674">
    <property type="entry name" value="CocE/Ser_esterase"/>
</dbReference>
<dbReference type="STRING" id="153971.AWC19_09690"/>
<dbReference type="RefSeq" id="WP_085078689.1">
    <property type="nucleotide sequence ID" value="NZ_LQPJ01000102.1"/>
</dbReference>
<dbReference type="AlphaFoldDB" id="A0A1X1ZLZ5"/>
<evidence type="ECO:0000313" key="3">
    <source>
        <dbReference type="EMBL" id="ORW24370.1"/>
    </source>
</evidence>
<dbReference type="InterPro" id="IPR013736">
    <property type="entry name" value="Xaa-Pro_dipept_C"/>
</dbReference>
<dbReference type="Gene3D" id="2.60.120.260">
    <property type="entry name" value="Galactose-binding domain-like"/>
    <property type="match status" value="1"/>
</dbReference>
<name>A0A1X1ZLZ5_9MYCO</name>
<dbReference type="InterPro" id="IPR050585">
    <property type="entry name" value="Xaa-Pro_dipeptidyl-ppase/CocE"/>
</dbReference>
<keyword evidence="4" id="KW-1185">Reference proteome</keyword>
<dbReference type="InterPro" id="IPR000383">
    <property type="entry name" value="Xaa-Pro-like_dom"/>
</dbReference>
<dbReference type="SUPFAM" id="SSF53474">
    <property type="entry name" value="alpha/beta-Hydrolases"/>
    <property type="match status" value="1"/>
</dbReference>
<evidence type="ECO:0000313" key="4">
    <source>
        <dbReference type="Proteomes" id="UP000193529"/>
    </source>
</evidence>
<dbReference type="PANTHER" id="PTHR43056:SF10">
    <property type="entry name" value="COCE_NOND FAMILY, PUTATIVE (AFU_ORTHOLOGUE AFUA_7G00600)-RELATED"/>
    <property type="match status" value="1"/>
</dbReference>
<evidence type="ECO:0000259" key="2">
    <source>
        <dbReference type="SMART" id="SM00939"/>
    </source>
</evidence>
<dbReference type="Gene3D" id="1.10.3020.20">
    <property type="match status" value="1"/>
</dbReference>
<gene>
    <name evidence="3" type="ORF">AWC19_09690</name>
</gene>
<dbReference type="OrthoDB" id="5240615at2"/>
<keyword evidence="1" id="KW-0378">Hydrolase</keyword>
<dbReference type="Gene3D" id="3.40.50.1820">
    <property type="entry name" value="alpha/beta hydrolase"/>
    <property type="match status" value="1"/>
</dbReference>